<dbReference type="EMBL" id="JAAMPU010000107">
    <property type="protein sequence ID" value="NMH28972.1"/>
    <property type="molecule type" value="Genomic_DNA"/>
</dbReference>
<comment type="caution">
    <text evidence="1">The sequence shown here is derived from an EMBL/GenBank/DDBJ whole genome shotgun (WGS) entry which is preliminary data.</text>
</comment>
<protein>
    <recommendedName>
        <fullName evidence="3">MerR family transcriptional regulator</fullName>
    </recommendedName>
</protein>
<evidence type="ECO:0008006" key="3">
    <source>
        <dbReference type="Google" id="ProtNLM"/>
    </source>
</evidence>
<dbReference type="Gene3D" id="1.10.1660.10">
    <property type="match status" value="1"/>
</dbReference>
<evidence type="ECO:0000313" key="1">
    <source>
        <dbReference type="EMBL" id="NMH28972.1"/>
    </source>
</evidence>
<proteinExistence type="predicted"/>
<accession>A0A972FVU8</accession>
<dbReference type="AlphaFoldDB" id="A0A972FVU8"/>
<keyword evidence="2" id="KW-1185">Reference proteome</keyword>
<organism evidence="1 2">
    <name type="scientific">Flavobacterium silvaticum</name>
    <dbReference type="NCBI Taxonomy" id="1852020"/>
    <lineage>
        <taxon>Bacteria</taxon>
        <taxon>Pseudomonadati</taxon>
        <taxon>Bacteroidota</taxon>
        <taxon>Flavobacteriia</taxon>
        <taxon>Flavobacteriales</taxon>
        <taxon>Flavobacteriaceae</taxon>
        <taxon>Flavobacterium</taxon>
    </lineage>
</organism>
<reference evidence="1" key="1">
    <citation type="submission" date="2020-02" db="EMBL/GenBank/DDBJ databases">
        <title>Flavobacterium sp. genome.</title>
        <authorList>
            <person name="Jung H.S."/>
            <person name="Baek J.H."/>
            <person name="Jeon C.O."/>
        </authorList>
    </citation>
    <scope>NUCLEOTIDE SEQUENCE</scope>
    <source>
        <strain evidence="1">SE-s28</strain>
    </source>
</reference>
<gene>
    <name evidence="1" type="ORF">G6047_13085</name>
</gene>
<sequence>MSNRITVTQFCSFYKTDPEFFEELAAHGIMDFESEKNEIIIDDEQLSELEKLRYWRYELQINPEGIDVIRQLLQRQHKLISDLDELKRQLALFK</sequence>
<dbReference type="Proteomes" id="UP000712080">
    <property type="component" value="Unassembled WGS sequence"/>
</dbReference>
<dbReference type="Pfam" id="PF13591">
    <property type="entry name" value="MerR_2"/>
    <property type="match status" value="1"/>
</dbReference>
<dbReference type="RefSeq" id="WP_169528076.1">
    <property type="nucleotide sequence ID" value="NZ_JAAMPU010000107.1"/>
</dbReference>
<evidence type="ECO:0000313" key="2">
    <source>
        <dbReference type="Proteomes" id="UP000712080"/>
    </source>
</evidence>
<name>A0A972FVU8_9FLAO</name>